<reference evidence="2 3" key="1">
    <citation type="submission" date="2020-02" db="EMBL/GenBank/DDBJ databases">
        <title>A chromosome-scale genome assembly of the black bullhead catfish (Ameiurus melas).</title>
        <authorList>
            <person name="Wen M."/>
            <person name="Zham M."/>
            <person name="Cabau C."/>
            <person name="Klopp C."/>
            <person name="Donnadieu C."/>
            <person name="Roques C."/>
            <person name="Bouchez O."/>
            <person name="Lampietro C."/>
            <person name="Jouanno E."/>
            <person name="Herpin A."/>
            <person name="Louis A."/>
            <person name="Berthelot C."/>
            <person name="Parey E."/>
            <person name="Roest-Crollius H."/>
            <person name="Braasch I."/>
            <person name="Postlethwait J."/>
            <person name="Robinson-Rechavi M."/>
            <person name="Echchiki A."/>
            <person name="Begum T."/>
            <person name="Montfort J."/>
            <person name="Schartl M."/>
            <person name="Bobe J."/>
            <person name="Guiguen Y."/>
        </authorList>
    </citation>
    <scope>NUCLEOTIDE SEQUENCE [LARGE SCALE GENOMIC DNA]</scope>
    <source>
        <strain evidence="2">M_S1</strain>
        <tissue evidence="2">Blood</tissue>
    </source>
</reference>
<dbReference type="Proteomes" id="UP000593565">
    <property type="component" value="Unassembled WGS sequence"/>
</dbReference>
<evidence type="ECO:0000313" key="2">
    <source>
        <dbReference type="EMBL" id="KAF4081850.1"/>
    </source>
</evidence>
<comment type="caution">
    <text evidence="2">The sequence shown here is derived from an EMBL/GenBank/DDBJ whole genome shotgun (WGS) entry which is preliminary data.</text>
</comment>
<keyword evidence="1" id="KW-0812">Transmembrane</keyword>
<evidence type="ECO:0000313" key="3">
    <source>
        <dbReference type="Proteomes" id="UP000593565"/>
    </source>
</evidence>
<proteinExistence type="predicted"/>
<organism evidence="2 3">
    <name type="scientific">Ameiurus melas</name>
    <name type="common">Black bullhead</name>
    <name type="synonym">Silurus melas</name>
    <dbReference type="NCBI Taxonomy" id="219545"/>
    <lineage>
        <taxon>Eukaryota</taxon>
        <taxon>Metazoa</taxon>
        <taxon>Chordata</taxon>
        <taxon>Craniata</taxon>
        <taxon>Vertebrata</taxon>
        <taxon>Euteleostomi</taxon>
        <taxon>Actinopterygii</taxon>
        <taxon>Neopterygii</taxon>
        <taxon>Teleostei</taxon>
        <taxon>Ostariophysi</taxon>
        <taxon>Siluriformes</taxon>
        <taxon>Ictaluridae</taxon>
        <taxon>Ameiurus</taxon>
    </lineage>
</organism>
<dbReference type="EMBL" id="JAAGNN010000012">
    <property type="protein sequence ID" value="KAF4081850.1"/>
    <property type="molecule type" value="Genomic_DNA"/>
</dbReference>
<keyword evidence="1" id="KW-0472">Membrane</keyword>
<dbReference type="AlphaFoldDB" id="A0A7J6AGS9"/>
<keyword evidence="1" id="KW-1133">Transmembrane helix</keyword>
<protein>
    <submittedName>
        <fullName evidence="2">Uncharacterized protein</fullName>
    </submittedName>
</protein>
<feature type="transmembrane region" description="Helical" evidence="1">
    <location>
        <begin position="45"/>
        <end position="63"/>
    </location>
</feature>
<keyword evidence="3" id="KW-1185">Reference proteome</keyword>
<sequence length="83" mass="9364">MLLFKGKSKDAIAAIKIAQILPSVIKTISQPDNLLTRTHAEMLRFYWIQTGLGISLSLLYSSLNPGIKTLKRFFPLDMDRNLS</sequence>
<name>A0A7J6AGS9_AMEME</name>
<gene>
    <name evidence="2" type="ORF">AMELA_G00145050</name>
</gene>
<accession>A0A7J6AGS9</accession>
<evidence type="ECO:0000256" key="1">
    <source>
        <dbReference type="SAM" id="Phobius"/>
    </source>
</evidence>